<dbReference type="Gene3D" id="3.20.20.370">
    <property type="entry name" value="Glycoside hydrolase/deacetylase"/>
    <property type="match status" value="1"/>
</dbReference>
<evidence type="ECO:0000256" key="1">
    <source>
        <dbReference type="ARBA" id="ARBA00003236"/>
    </source>
</evidence>
<dbReference type="EMBL" id="CP014691">
    <property type="protein sequence ID" value="AQS88448.1"/>
    <property type="molecule type" value="Genomic_DNA"/>
</dbReference>
<organism evidence="5 6">
    <name type="scientific">Neoasaia chiangmaiensis</name>
    <dbReference type="NCBI Taxonomy" id="320497"/>
    <lineage>
        <taxon>Bacteria</taxon>
        <taxon>Pseudomonadati</taxon>
        <taxon>Pseudomonadota</taxon>
        <taxon>Alphaproteobacteria</taxon>
        <taxon>Acetobacterales</taxon>
        <taxon>Acetobacteraceae</taxon>
        <taxon>Neoasaia</taxon>
    </lineage>
</organism>
<evidence type="ECO:0000256" key="4">
    <source>
        <dbReference type="ARBA" id="ARBA00032976"/>
    </source>
</evidence>
<dbReference type="PROSITE" id="PS51677">
    <property type="entry name" value="NODB"/>
    <property type="match status" value="1"/>
</dbReference>
<dbReference type="InterPro" id="IPR002509">
    <property type="entry name" value="NODB_dom"/>
</dbReference>
<sequence length="296" mass="33302">MIRSYDDVPVRPSNMAGPAPEFPWPQGLRAAMMLSFDIDAESAITSKDPAHADKLVSMSYGGYEARVGLPKVLELLRELELKATFFTTGWAADAYPGMVESVLRDGHEIGHHGYHHLLPDPGAPHIESELARGFEALARFGVRPVGYRAPYGESCDELRTALKREGMLYSSSWRDDVRPYRQVLPNGAAGVIEIPPTSSYDDWMHGMSTRFGARPIFPKEHVLSMWRDELDETRAWGAMVTTVLHPLVSGRPMRLRLLRHFLQYAIECRDVWITTGEQIARHFETCEQEHAAGART</sequence>
<comment type="similarity">
    <text evidence="2">Belongs to the polysaccharide deacetylase family.</text>
</comment>
<evidence type="ECO:0000313" key="6">
    <source>
        <dbReference type="Proteomes" id="UP000188604"/>
    </source>
</evidence>
<reference evidence="5 6" key="1">
    <citation type="submission" date="2016-03" db="EMBL/GenBank/DDBJ databases">
        <title>Acetic acid bacteria sequencing.</title>
        <authorList>
            <person name="Brandt J."/>
            <person name="Jakob F."/>
            <person name="Vogel R.F."/>
        </authorList>
    </citation>
    <scope>NUCLEOTIDE SEQUENCE [LARGE SCALE GENOMIC DNA]</scope>
    <source>
        <strain evidence="5 6">NBRC 101099</strain>
    </source>
</reference>
<evidence type="ECO:0000256" key="3">
    <source>
        <dbReference type="ARBA" id="ARBA00020071"/>
    </source>
</evidence>
<gene>
    <name evidence="5" type="ORF">A0U93_11455</name>
</gene>
<dbReference type="SUPFAM" id="SSF88713">
    <property type="entry name" value="Glycoside hydrolase/deacetylase"/>
    <property type="match status" value="1"/>
</dbReference>
<dbReference type="GO" id="GO:0005975">
    <property type="term" value="P:carbohydrate metabolic process"/>
    <property type="evidence" value="ECO:0007669"/>
    <property type="project" value="InterPro"/>
</dbReference>
<dbReference type="OrthoDB" id="9784220at2"/>
<dbReference type="KEGG" id="nch:A0U93_11455"/>
<protein>
    <recommendedName>
        <fullName evidence="3">Chitooligosaccharide deacetylase</fullName>
    </recommendedName>
    <alternativeName>
        <fullName evidence="4">Nodulation protein B</fullName>
    </alternativeName>
</protein>
<dbReference type="GO" id="GO:0016810">
    <property type="term" value="F:hydrolase activity, acting on carbon-nitrogen (but not peptide) bonds"/>
    <property type="evidence" value="ECO:0007669"/>
    <property type="project" value="InterPro"/>
</dbReference>
<dbReference type="Proteomes" id="UP000188604">
    <property type="component" value="Chromosome"/>
</dbReference>
<comment type="function">
    <text evidence="1">Is involved in generating a small heat-stable compound (Nod), an acylated oligomer of N-acetylglucosamine, that stimulates mitosis in various plant protoplasts.</text>
</comment>
<dbReference type="PANTHER" id="PTHR47561">
    <property type="entry name" value="POLYSACCHARIDE DEACETYLASE FAMILY PROTEIN (AFU_ORTHOLOGUE AFUA_6G05030)"/>
    <property type="match status" value="1"/>
</dbReference>
<proteinExistence type="inferred from homology"/>
<evidence type="ECO:0000256" key="2">
    <source>
        <dbReference type="ARBA" id="ARBA00010973"/>
    </source>
</evidence>
<accession>A0A1U9KRJ8</accession>
<dbReference type="PANTHER" id="PTHR47561:SF1">
    <property type="entry name" value="POLYSACCHARIDE DEACETYLASE FAMILY PROTEIN (AFU_ORTHOLOGUE AFUA_6G05030)"/>
    <property type="match status" value="1"/>
</dbReference>
<dbReference type="AlphaFoldDB" id="A0A1U9KRJ8"/>
<dbReference type="Pfam" id="PF01522">
    <property type="entry name" value="Polysacc_deac_1"/>
    <property type="match status" value="1"/>
</dbReference>
<name>A0A1U9KRJ8_9PROT</name>
<evidence type="ECO:0000313" key="5">
    <source>
        <dbReference type="EMBL" id="AQS88448.1"/>
    </source>
</evidence>
<dbReference type="InterPro" id="IPR011330">
    <property type="entry name" value="Glyco_hydro/deAcase_b/a-brl"/>
</dbReference>
<dbReference type="STRING" id="320497.A0U93_11455"/>
<keyword evidence="6" id="KW-1185">Reference proteome</keyword>
<dbReference type="CDD" id="cd10938">
    <property type="entry name" value="CE4_HpPgdA_like"/>
    <property type="match status" value="1"/>
</dbReference>
<dbReference type="InterPro" id="IPR037950">
    <property type="entry name" value="PgdA-like"/>
</dbReference>
<dbReference type="RefSeq" id="WP_077807480.1">
    <property type="nucleotide sequence ID" value="NZ_BJXS01000005.1"/>
</dbReference>